<organism evidence="1 2">
    <name type="scientific">Lyophyllum shimeji</name>
    <name type="common">Hon-shimeji</name>
    <name type="synonym">Tricholoma shimeji</name>
    <dbReference type="NCBI Taxonomy" id="47721"/>
    <lineage>
        <taxon>Eukaryota</taxon>
        <taxon>Fungi</taxon>
        <taxon>Dikarya</taxon>
        <taxon>Basidiomycota</taxon>
        <taxon>Agaricomycotina</taxon>
        <taxon>Agaricomycetes</taxon>
        <taxon>Agaricomycetidae</taxon>
        <taxon>Agaricales</taxon>
        <taxon>Tricholomatineae</taxon>
        <taxon>Lyophyllaceae</taxon>
        <taxon>Lyophyllum</taxon>
    </lineage>
</organism>
<protein>
    <submittedName>
        <fullName evidence="1">Uncharacterized protein</fullName>
    </submittedName>
</protein>
<sequence length="74" mass="8180">MTVQEVLHLKVKLEPKVGESISTIDHAVNINLTLPIDMHVTVGHFGVDPNFLRIFQCLTVALLDMRFASATPVP</sequence>
<evidence type="ECO:0000313" key="2">
    <source>
        <dbReference type="Proteomes" id="UP001063166"/>
    </source>
</evidence>
<dbReference type="EMBL" id="BRPK01000005">
    <property type="protein sequence ID" value="GLB38334.1"/>
    <property type="molecule type" value="Genomic_DNA"/>
</dbReference>
<evidence type="ECO:0000313" key="1">
    <source>
        <dbReference type="EMBL" id="GLB38334.1"/>
    </source>
</evidence>
<proteinExistence type="predicted"/>
<dbReference type="AlphaFoldDB" id="A0A9P3UKN9"/>
<reference evidence="1" key="1">
    <citation type="submission" date="2022-07" db="EMBL/GenBank/DDBJ databases">
        <title>The genome of Lyophyllum shimeji provides insight into the initial evolution of ectomycorrhizal fungal genome.</title>
        <authorList>
            <person name="Kobayashi Y."/>
            <person name="Shibata T."/>
            <person name="Hirakawa H."/>
            <person name="Shigenobu S."/>
            <person name="Nishiyama T."/>
            <person name="Yamada A."/>
            <person name="Hasebe M."/>
            <person name="Kawaguchi M."/>
        </authorList>
    </citation>
    <scope>NUCLEOTIDE SEQUENCE</scope>
    <source>
        <strain evidence="1">AT787</strain>
    </source>
</reference>
<gene>
    <name evidence="1" type="ORF">LshimejAT787_0501990</name>
</gene>
<keyword evidence="2" id="KW-1185">Reference proteome</keyword>
<comment type="caution">
    <text evidence="1">The sequence shown here is derived from an EMBL/GenBank/DDBJ whole genome shotgun (WGS) entry which is preliminary data.</text>
</comment>
<name>A0A9P3UKN9_LYOSH</name>
<dbReference type="Proteomes" id="UP001063166">
    <property type="component" value="Unassembled WGS sequence"/>
</dbReference>
<accession>A0A9P3UKN9</accession>